<evidence type="ECO:0000256" key="6">
    <source>
        <dbReference type="ARBA" id="ARBA00065814"/>
    </source>
</evidence>
<dbReference type="EMBL" id="JALNTZ010003979">
    <property type="protein sequence ID" value="KAJ3615665.1"/>
    <property type="molecule type" value="Genomic_DNA"/>
</dbReference>
<evidence type="ECO:0000256" key="1">
    <source>
        <dbReference type="ARBA" id="ARBA00004604"/>
    </source>
</evidence>
<name>A0AA38HGG8_9CUCU</name>
<dbReference type="PANTHER" id="PTHR11089:SF9">
    <property type="entry name" value="NUCLEOLAR GTP-BINDING PROTEIN 2"/>
    <property type="match status" value="1"/>
</dbReference>
<comment type="subunit">
    <text evidence="6">Interacts with LYAR and RPL23A. Interacts with the nuclear importin-beta receptor and, at a lower extent, with importin-alpha.</text>
</comment>
<dbReference type="Gene3D" id="1.10.1580.10">
    <property type="match status" value="1"/>
</dbReference>
<dbReference type="GO" id="GO:0005525">
    <property type="term" value="F:GTP binding"/>
    <property type="evidence" value="ECO:0007669"/>
    <property type="project" value="UniProtKB-KW"/>
</dbReference>
<dbReference type="Gene3D" id="3.40.50.300">
    <property type="entry name" value="P-loop containing nucleotide triphosphate hydrolases"/>
    <property type="match status" value="1"/>
</dbReference>
<proteinExistence type="inferred from homology"/>
<dbReference type="InterPro" id="IPR030378">
    <property type="entry name" value="G_CP_dom"/>
</dbReference>
<dbReference type="FunFam" id="3.40.50.300:FF:000559">
    <property type="entry name" value="Nuclear/nucleolar GTPase 2"/>
    <property type="match status" value="1"/>
</dbReference>
<dbReference type="FunFam" id="1.10.1580.10:FF:000001">
    <property type="entry name" value="Nucleolar GTP-binding protein 2"/>
    <property type="match status" value="1"/>
</dbReference>
<dbReference type="PROSITE" id="PS51721">
    <property type="entry name" value="G_CP"/>
    <property type="match status" value="1"/>
</dbReference>
<dbReference type="SUPFAM" id="SSF52540">
    <property type="entry name" value="P-loop containing nucleoside triphosphate hydrolases"/>
    <property type="match status" value="1"/>
</dbReference>
<organism evidence="10 11">
    <name type="scientific">Zophobas morio</name>
    <dbReference type="NCBI Taxonomy" id="2755281"/>
    <lineage>
        <taxon>Eukaryota</taxon>
        <taxon>Metazoa</taxon>
        <taxon>Ecdysozoa</taxon>
        <taxon>Arthropoda</taxon>
        <taxon>Hexapoda</taxon>
        <taxon>Insecta</taxon>
        <taxon>Pterygota</taxon>
        <taxon>Neoptera</taxon>
        <taxon>Endopterygota</taxon>
        <taxon>Coleoptera</taxon>
        <taxon>Polyphaga</taxon>
        <taxon>Cucujiformia</taxon>
        <taxon>Tenebrionidae</taxon>
        <taxon>Zophobas</taxon>
    </lineage>
</organism>
<keyword evidence="3 7" id="KW-0342">GTP-binding</keyword>
<dbReference type="InterPro" id="IPR027417">
    <property type="entry name" value="P-loop_NTPase"/>
</dbReference>
<comment type="subcellular location">
    <subcellularLocation>
        <location evidence="1 7">Nucleus</location>
        <location evidence="1 7">Nucleolus</location>
    </subcellularLocation>
</comment>
<dbReference type="InterPro" id="IPR050755">
    <property type="entry name" value="TRAFAC_YlqF/YawG_RiboMat"/>
</dbReference>
<evidence type="ECO:0000313" key="11">
    <source>
        <dbReference type="Proteomes" id="UP001168821"/>
    </source>
</evidence>
<keyword evidence="2 7" id="KW-0547">Nucleotide-binding</keyword>
<dbReference type="InterPro" id="IPR023179">
    <property type="entry name" value="GTP-bd_ortho_bundle_sf"/>
</dbReference>
<dbReference type="Pfam" id="PF08153">
    <property type="entry name" value="NGP1NT"/>
    <property type="match status" value="1"/>
</dbReference>
<dbReference type="CDD" id="cd01858">
    <property type="entry name" value="NGP_1"/>
    <property type="match status" value="1"/>
</dbReference>
<feature type="compositionally biased region" description="Basic and acidic residues" evidence="8">
    <location>
        <begin position="550"/>
        <end position="576"/>
    </location>
</feature>
<evidence type="ECO:0000256" key="3">
    <source>
        <dbReference type="ARBA" id="ARBA00023134"/>
    </source>
</evidence>
<feature type="region of interest" description="Disordered" evidence="8">
    <location>
        <begin position="1"/>
        <end position="27"/>
    </location>
</feature>
<dbReference type="PANTHER" id="PTHR11089">
    <property type="entry name" value="GTP-BINDING PROTEIN-RELATED"/>
    <property type="match status" value="1"/>
</dbReference>
<evidence type="ECO:0000256" key="7">
    <source>
        <dbReference type="RuleBase" id="RU364023"/>
    </source>
</evidence>
<dbReference type="PRINTS" id="PR00326">
    <property type="entry name" value="GTP1OBG"/>
</dbReference>
<evidence type="ECO:0000256" key="2">
    <source>
        <dbReference type="ARBA" id="ARBA00022741"/>
    </source>
</evidence>
<dbReference type="Proteomes" id="UP001168821">
    <property type="component" value="Unassembled WGS sequence"/>
</dbReference>
<evidence type="ECO:0000313" key="10">
    <source>
        <dbReference type="EMBL" id="KAJ3615665.1"/>
    </source>
</evidence>
<dbReference type="InterPro" id="IPR024929">
    <property type="entry name" value="GNL2_CP_dom"/>
</dbReference>
<evidence type="ECO:0000256" key="5">
    <source>
        <dbReference type="ARBA" id="ARBA00054763"/>
    </source>
</evidence>
<reference evidence="10" key="1">
    <citation type="journal article" date="2023" name="G3 (Bethesda)">
        <title>Whole genome assemblies of Zophobas morio and Tenebrio molitor.</title>
        <authorList>
            <person name="Kaur S."/>
            <person name="Stinson S.A."/>
            <person name="diCenzo G.C."/>
        </authorList>
    </citation>
    <scope>NUCLEOTIDE SEQUENCE</scope>
    <source>
        <strain evidence="10">QUZm001</strain>
    </source>
</reference>
<comment type="similarity">
    <text evidence="7">Belongs to the TRAFAC class YlqF/YawG GTPase family. NOG2 subfamily.</text>
</comment>
<feature type="region of interest" description="Disordered" evidence="8">
    <location>
        <begin position="542"/>
        <end position="576"/>
    </location>
</feature>
<dbReference type="AlphaFoldDB" id="A0AA38HGG8"/>
<comment type="caution">
    <text evidence="10">The sequence shown here is derived from an EMBL/GenBank/DDBJ whole genome shotgun (WGS) entry which is preliminary data.</text>
</comment>
<dbReference type="InterPro" id="IPR012971">
    <property type="entry name" value="NOG2_N_dom"/>
</dbReference>
<dbReference type="Pfam" id="PF01926">
    <property type="entry name" value="MMR_HSR1"/>
    <property type="match status" value="1"/>
</dbReference>
<keyword evidence="11" id="KW-1185">Reference proteome</keyword>
<comment type="function">
    <text evidence="5">GTPase that associates with pre-60S ribosomal subunits in the nucleolus and is required for their nuclear export and maturation. May promote cell proliferation possibly by increasing p53/TP53 protein levels, and consequently those of its downstream product CDKN1A/p21, and decreasing RPL23A protein levels.</text>
</comment>
<sequence length="576" mass="64357">MPSALWAEDAQPAHISVGPNEQPSGTAGELYTRMALKPENGKRGGFGGYNARDKSTTNRLKVYKSGGKVSRDRTGKIVKNAVFQNTLASGTVARVQPDRRWFGNTRVIGQRQLDSFRDSLQNSLIDPYKIVLRQNKLPLSLLNSKITSKRSHILEVESFESTFGKKATRKRAKLNSSTLEELVNQVAESSDKYDPSKDQLLAPVVAKDKSPDEIFKKGQSKRIWTELYKVIDSADVLIQVLDSRDPLGTRTKYIERFLKKEKPHKQLVFVLNKCDLVPTWVTAKWIRALSAEYPTLAFHASINNPFGKGSLIQLLRQLSRLHSDKKQISVGFFGYPNVGKSSIINTLRKQKVCRVAPIPGETKCWQYITLFKRIFLIDCPGVVYNSGDSETDTVLKGVVRIENLPDPADHVEAVLQRCRAEHLAKHYGVSSWTSHVDFLEQLATKTGKLRKGGEPDIHTAAKIVLHDWQRGKIPFYTLPAGEACDRTTMEASQGKMKIENQSLSAQKGLSCSLVPATSVSPPKIEEDNTGIDWDEVCASVAEPVSLTQATKRDADQPEGTEKRPRTDGEWHSKEHK</sequence>
<gene>
    <name evidence="10" type="ORF">Zmor_012390</name>
</gene>
<evidence type="ECO:0000259" key="9">
    <source>
        <dbReference type="PROSITE" id="PS51721"/>
    </source>
</evidence>
<feature type="domain" description="CP-type G" evidence="9">
    <location>
        <begin position="224"/>
        <end position="385"/>
    </location>
</feature>
<evidence type="ECO:0000256" key="8">
    <source>
        <dbReference type="SAM" id="MobiDB-lite"/>
    </source>
</evidence>
<accession>A0AA38HGG8</accession>
<protein>
    <recommendedName>
        <fullName evidence="7">Nucleolar GTP-binding protein 2</fullName>
    </recommendedName>
</protein>
<evidence type="ECO:0000256" key="4">
    <source>
        <dbReference type="ARBA" id="ARBA00023242"/>
    </source>
</evidence>
<dbReference type="GO" id="GO:0005730">
    <property type="term" value="C:nucleolus"/>
    <property type="evidence" value="ECO:0007669"/>
    <property type="project" value="UniProtKB-SubCell"/>
</dbReference>
<dbReference type="InterPro" id="IPR006073">
    <property type="entry name" value="GTP-bd"/>
</dbReference>
<keyword evidence="4 7" id="KW-0539">Nucleus</keyword>